<evidence type="ECO:0000313" key="7">
    <source>
        <dbReference type="EMBL" id="WGS65813.1"/>
    </source>
</evidence>
<dbReference type="Gene3D" id="3.40.50.1820">
    <property type="entry name" value="alpha/beta hydrolase"/>
    <property type="match status" value="1"/>
</dbReference>
<protein>
    <recommendedName>
        <fullName evidence="4">Acyl-peptide hydrolase</fullName>
    </recommendedName>
    <alternativeName>
        <fullName evidence="3">Acylaminoacyl-peptidase</fullName>
    </alternativeName>
</protein>
<evidence type="ECO:0000256" key="4">
    <source>
        <dbReference type="ARBA" id="ARBA00032596"/>
    </source>
</evidence>
<proteinExistence type="predicted"/>
<dbReference type="PANTHER" id="PTHR42776">
    <property type="entry name" value="SERINE PEPTIDASE S9 FAMILY MEMBER"/>
    <property type="match status" value="1"/>
</dbReference>
<dbReference type="PANTHER" id="PTHR42776:SF27">
    <property type="entry name" value="DIPEPTIDYL PEPTIDASE FAMILY MEMBER 6"/>
    <property type="match status" value="1"/>
</dbReference>
<dbReference type="RefSeq" id="WP_281000605.1">
    <property type="nucleotide sequence ID" value="NZ_CP069362.1"/>
</dbReference>
<keyword evidence="8" id="KW-1185">Reference proteome</keyword>
<dbReference type="EMBL" id="CP069362">
    <property type="protein sequence ID" value="WGS65813.1"/>
    <property type="molecule type" value="Genomic_DNA"/>
</dbReference>
<dbReference type="Gene3D" id="2.120.10.30">
    <property type="entry name" value="TolB, C-terminal domain"/>
    <property type="match status" value="1"/>
</dbReference>
<evidence type="ECO:0000259" key="6">
    <source>
        <dbReference type="Pfam" id="PF00326"/>
    </source>
</evidence>
<evidence type="ECO:0000313" key="8">
    <source>
        <dbReference type="Proteomes" id="UP001232493"/>
    </source>
</evidence>
<gene>
    <name evidence="7" type="ORF">JRV97_04495</name>
</gene>
<dbReference type="InterPro" id="IPR001375">
    <property type="entry name" value="Peptidase_S9_cat"/>
</dbReference>
<comment type="function">
    <text evidence="5">This enzyme catalyzes the hydrolysis of the N-terminal peptide bond of an N-acetylated peptide to generate an N-acetylated amino acid and a peptide with a free N-terminus. It preferentially cleaves off Ac-Ala, Ac-Met and Ac-Ser. Also, involved in the degradation of oxidized and glycated proteins.</text>
</comment>
<evidence type="ECO:0000256" key="5">
    <source>
        <dbReference type="ARBA" id="ARBA00045885"/>
    </source>
</evidence>
<evidence type="ECO:0000256" key="2">
    <source>
        <dbReference type="ARBA" id="ARBA00022990"/>
    </source>
</evidence>
<sequence>MGDKLFKSEDIKKIAFLSSLNIHPKEKKFVFVKTNMVKNEYESHIYLSSFSGKIKKFAKGKNPLWSPDGKFLLFTDKKDKDFKGQELYLIPYDGGEPYLLTKIKNGSYSNIKWSDDSKGIYAIKKVEEENDSDVREIESLPVWQNGGSFIERFKYSLVYTTINGKEKEIKPPKDDFEPMFISLYKNKLTVITRKDRVNYPAETEIYVYDLNKKQWKKLPLTFKKVFWLEWVNDKHFVFLGHDGKYGLNTNMHLYYYINKNKIIDLFNNLDLSFGNSLNCDVRFGSTRKIKLIDDTIYFVVTEKERAPLYKITLDGKLEKVLKDGSCEDFDIIDDNLIYINQNFLKLPEVYSYNKNKKLTKFNDKIIKNYTIKPPYYLSVKSEDNTELDVWYLPPYTKENKGTILEIHGGPKTAYGDSFMFEFHLLASNGFGVIFTNPHGSEGYGNDFADIRGKYGTIDYRDLMKAVDAVVEKFNLDKNKLGVTGGSYGGYMTNWIVTQTDKFKAAVTQRSISNWFSMYGTTDIGYYFVTDQIGGHPWENKEKYIESSPLFHVDKAKTPLLLIHSLKDYRCWVPEALQFYTALKVRGVKTKLALFPDENHELSRSGKPDHRIKRYNLIIEWFDKNIK</sequence>
<dbReference type="PROSITE" id="PS00708">
    <property type="entry name" value="PRO_ENDOPEP_SER"/>
    <property type="match status" value="1"/>
</dbReference>
<dbReference type="SUPFAM" id="SSF53474">
    <property type="entry name" value="alpha/beta-Hydrolases"/>
    <property type="match status" value="1"/>
</dbReference>
<name>A0ABY8PTH8_9BACT</name>
<evidence type="ECO:0000256" key="3">
    <source>
        <dbReference type="ARBA" id="ARBA00032284"/>
    </source>
</evidence>
<reference evidence="7 8" key="1">
    <citation type="submission" date="2021-02" db="EMBL/GenBank/DDBJ databases">
        <title>Characterization of Marinitoga sp. nov. str. BP5-C20A.</title>
        <authorList>
            <person name="Erauso G."/>
            <person name="Postec A."/>
        </authorList>
    </citation>
    <scope>NUCLEOTIDE SEQUENCE [LARGE SCALE GENOMIC DNA]</scope>
    <source>
        <strain evidence="7 8">BP5-C20A</strain>
    </source>
</reference>
<keyword evidence="2" id="KW-0007">Acetylation</keyword>
<dbReference type="Proteomes" id="UP001232493">
    <property type="component" value="Chromosome"/>
</dbReference>
<accession>A0ABY8PTH8</accession>
<organism evidence="7 8">
    <name type="scientific">Marinitoga aeolica</name>
    <dbReference type="NCBI Taxonomy" id="2809031"/>
    <lineage>
        <taxon>Bacteria</taxon>
        <taxon>Thermotogati</taxon>
        <taxon>Thermotogota</taxon>
        <taxon>Thermotogae</taxon>
        <taxon>Petrotogales</taxon>
        <taxon>Petrotogaceae</taxon>
        <taxon>Marinitoga</taxon>
    </lineage>
</organism>
<keyword evidence="1" id="KW-0378">Hydrolase</keyword>
<evidence type="ECO:0000256" key="1">
    <source>
        <dbReference type="ARBA" id="ARBA00022801"/>
    </source>
</evidence>
<dbReference type="Pfam" id="PF00326">
    <property type="entry name" value="Peptidase_S9"/>
    <property type="match status" value="1"/>
</dbReference>
<dbReference type="InterPro" id="IPR029058">
    <property type="entry name" value="AB_hydrolase_fold"/>
</dbReference>
<dbReference type="InterPro" id="IPR011042">
    <property type="entry name" value="6-blade_b-propeller_TolB-like"/>
</dbReference>
<feature type="domain" description="Peptidase S9 prolyl oligopeptidase catalytic" evidence="6">
    <location>
        <begin position="417"/>
        <end position="625"/>
    </location>
</feature>
<dbReference type="InterPro" id="IPR002471">
    <property type="entry name" value="Pept_S9_AS"/>
</dbReference>
<dbReference type="SUPFAM" id="SSF82171">
    <property type="entry name" value="DPP6 N-terminal domain-like"/>
    <property type="match status" value="1"/>
</dbReference>